<keyword evidence="1" id="KW-0472">Membrane</keyword>
<dbReference type="Proteomes" id="UP001239626">
    <property type="component" value="Unassembled WGS sequence"/>
</dbReference>
<dbReference type="EMBL" id="JAUSVB010000002">
    <property type="protein sequence ID" value="MDQ0373579.1"/>
    <property type="molecule type" value="Genomic_DNA"/>
</dbReference>
<dbReference type="RefSeq" id="WP_307491701.1">
    <property type="nucleotide sequence ID" value="NZ_JAUSVB010000002.1"/>
</dbReference>
<feature type="transmembrane region" description="Helical" evidence="1">
    <location>
        <begin position="41"/>
        <end position="61"/>
    </location>
</feature>
<reference evidence="3 4" key="1">
    <citation type="submission" date="2023-07" db="EMBL/GenBank/DDBJ databases">
        <title>Sorghum-associated microbial communities from plants grown in Nebraska, USA.</title>
        <authorList>
            <person name="Schachtman D."/>
        </authorList>
    </citation>
    <scope>NUCLEOTIDE SEQUENCE [LARGE SCALE GENOMIC DNA]</scope>
    <source>
        <strain evidence="3 4">BE332</strain>
    </source>
</reference>
<keyword evidence="3" id="KW-0378">Hydrolase</keyword>
<feature type="transmembrane region" description="Helical" evidence="1">
    <location>
        <begin position="12"/>
        <end position="35"/>
    </location>
</feature>
<dbReference type="Gene3D" id="3.60.10.10">
    <property type="entry name" value="Endonuclease/exonuclease/phosphatase"/>
    <property type="match status" value="1"/>
</dbReference>
<accession>A0ABU0EE83</accession>
<keyword evidence="1" id="KW-1133">Transmembrane helix</keyword>
<keyword evidence="1" id="KW-0812">Transmembrane</keyword>
<feature type="domain" description="Endonuclease/exonuclease/phosphatase" evidence="2">
    <location>
        <begin position="118"/>
        <end position="316"/>
    </location>
</feature>
<gene>
    <name evidence="3" type="ORF">J2X26_001890</name>
</gene>
<evidence type="ECO:0000256" key="1">
    <source>
        <dbReference type="SAM" id="Phobius"/>
    </source>
</evidence>
<evidence type="ECO:0000259" key="2">
    <source>
        <dbReference type="Pfam" id="PF03372"/>
    </source>
</evidence>
<sequence length="326" mass="33272">MRSGGGALRVVVWVLAAVVGGALVALAVPVASGVYPVAQVVSFRAVLGVGAAVAVTLLVAVPWSRRRLLPLTLAFALGAAAQAAVLVVRSYPQEAATPGPRDEVVVLSFNTLDTVGAEVLADLVLEQGADVVVLPETSAHVARSTAERLGAAGRPMQVLSADGNTSFIAGTALLVSPDVGTYPVAQPLPTRLGSLRTEPVEPLGSPVLVAAHPVAPGNRISMPTWRTETRLIADECSTTPGAIVAGDLNATLDHPGLQDLGPCVDAARAAGAASSGTWPADVPTVFAAPIDHVLVDARAWRVTGFEVLPPTGASDHRPIVATLARR</sequence>
<proteinExistence type="predicted"/>
<comment type="caution">
    <text evidence="3">The sequence shown here is derived from an EMBL/GenBank/DDBJ whole genome shotgun (WGS) entry which is preliminary data.</text>
</comment>
<keyword evidence="3" id="KW-0540">Nuclease</keyword>
<dbReference type="GO" id="GO:0004519">
    <property type="term" value="F:endonuclease activity"/>
    <property type="evidence" value="ECO:0007669"/>
    <property type="project" value="UniProtKB-KW"/>
</dbReference>
<feature type="transmembrane region" description="Helical" evidence="1">
    <location>
        <begin position="68"/>
        <end position="88"/>
    </location>
</feature>
<evidence type="ECO:0000313" key="3">
    <source>
        <dbReference type="EMBL" id="MDQ0373579.1"/>
    </source>
</evidence>
<dbReference type="InterPro" id="IPR005135">
    <property type="entry name" value="Endo/exonuclease/phosphatase"/>
</dbReference>
<organism evidence="3 4">
    <name type="scientific">Cellulomonas humilata</name>
    <dbReference type="NCBI Taxonomy" id="144055"/>
    <lineage>
        <taxon>Bacteria</taxon>
        <taxon>Bacillati</taxon>
        <taxon>Actinomycetota</taxon>
        <taxon>Actinomycetes</taxon>
        <taxon>Micrococcales</taxon>
        <taxon>Cellulomonadaceae</taxon>
        <taxon>Cellulomonas</taxon>
    </lineage>
</organism>
<dbReference type="InterPro" id="IPR036691">
    <property type="entry name" value="Endo/exonu/phosph_ase_sf"/>
</dbReference>
<dbReference type="SUPFAM" id="SSF56219">
    <property type="entry name" value="DNase I-like"/>
    <property type="match status" value="1"/>
</dbReference>
<dbReference type="Pfam" id="PF03372">
    <property type="entry name" value="Exo_endo_phos"/>
    <property type="match status" value="1"/>
</dbReference>
<keyword evidence="4" id="KW-1185">Reference proteome</keyword>
<protein>
    <submittedName>
        <fullName evidence="3">Endonuclease/exonuclease/phosphatase (EEP) superfamily protein YafD</fullName>
    </submittedName>
</protein>
<keyword evidence="3" id="KW-0255">Endonuclease</keyword>
<name>A0ABU0EE83_9CELL</name>
<evidence type="ECO:0000313" key="4">
    <source>
        <dbReference type="Proteomes" id="UP001239626"/>
    </source>
</evidence>